<sequence>MMTTSYVLDNLGNRLLDGTTYEPATVWDYGSGHVDPEKALDPGLVYDLTVDDYMDFLCASDYTEDEIAQITQTSRSCKKGMNPWDLNYPSVSVVLNQSSGREVLVTRTATQVSEGASTYTLQIENPVGVLVTVQPTKLEFSHKDQKLTYLVKILAERVDLSHGESKTEFGRMMWTDGKHVVSIPIAVTVSNGVWNITGAGRRQLQCLRSGSPVELKTCITALLEATRESWEEVFILAGLGGWKLHGIVKPNRRSVSTICLPILHEILYGNTPKCVINILFFVFVRLLILALGAYALSVEAPSSEANTFYSNEHSVKARSM</sequence>
<dbReference type="Gene3D" id="2.60.40.2310">
    <property type="match status" value="1"/>
</dbReference>
<proteinExistence type="inferred from homology"/>
<organism evidence="5 6">
    <name type="scientific">Coptis chinensis</name>
    <dbReference type="NCBI Taxonomy" id="261450"/>
    <lineage>
        <taxon>Eukaryota</taxon>
        <taxon>Viridiplantae</taxon>
        <taxon>Streptophyta</taxon>
        <taxon>Embryophyta</taxon>
        <taxon>Tracheophyta</taxon>
        <taxon>Spermatophyta</taxon>
        <taxon>Magnoliopsida</taxon>
        <taxon>Ranunculales</taxon>
        <taxon>Ranunculaceae</taxon>
        <taxon>Coptidoideae</taxon>
        <taxon>Coptis</taxon>
    </lineage>
</organism>
<keyword evidence="3" id="KW-1133">Transmembrane helix</keyword>
<dbReference type="Gene3D" id="3.40.50.200">
    <property type="entry name" value="Peptidase S8/S53 domain"/>
    <property type="match status" value="1"/>
</dbReference>
<evidence type="ECO:0000259" key="4">
    <source>
        <dbReference type="Pfam" id="PF17766"/>
    </source>
</evidence>
<name>A0A835IQB7_9MAGN</name>
<keyword evidence="6" id="KW-1185">Reference proteome</keyword>
<evidence type="ECO:0000256" key="1">
    <source>
        <dbReference type="ARBA" id="ARBA00011073"/>
    </source>
</evidence>
<feature type="transmembrane region" description="Helical" evidence="3">
    <location>
        <begin position="275"/>
        <end position="296"/>
    </location>
</feature>
<keyword evidence="2" id="KW-0732">Signal</keyword>
<dbReference type="PANTHER" id="PTHR10795">
    <property type="entry name" value="PROPROTEIN CONVERTASE SUBTILISIN/KEXIN"/>
    <property type="match status" value="1"/>
</dbReference>
<comment type="caution">
    <text evidence="5">The sequence shown here is derived from an EMBL/GenBank/DDBJ whole genome shotgun (WGS) entry which is preliminary data.</text>
</comment>
<dbReference type="Proteomes" id="UP000631114">
    <property type="component" value="Unassembled WGS sequence"/>
</dbReference>
<protein>
    <recommendedName>
        <fullName evidence="4">Subtilisin-like protease fibronectin type-III domain-containing protein</fullName>
    </recommendedName>
</protein>
<keyword evidence="3" id="KW-0812">Transmembrane</keyword>
<dbReference type="EMBL" id="JADFTS010000002">
    <property type="protein sequence ID" value="KAF9622171.1"/>
    <property type="molecule type" value="Genomic_DNA"/>
</dbReference>
<comment type="similarity">
    <text evidence="1">Belongs to the peptidase S8 family.</text>
</comment>
<accession>A0A835IQB7</accession>
<dbReference type="GO" id="GO:0004252">
    <property type="term" value="F:serine-type endopeptidase activity"/>
    <property type="evidence" value="ECO:0007669"/>
    <property type="project" value="InterPro"/>
</dbReference>
<dbReference type="InterPro" id="IPR041469">
    <property type="entry name" value="Subtilisin-like_FN3"/>
</dbReference>
<gene>
    <name evidence="5" type="ORF">IFM89_030029</name>
</gene>
<dbReference type="InterPro" id="IPR036852">
    <property type="entry name" value="Peptidase_S8/S53_dom_sf"/>
</dbReference>
<evidence type="ECO:0000256" key="3">
    <source>
        <dbReference type="SAM" id="Phobius"/>
    </source>
</evidence>
<evidence type="ECO:0000313" key="5">
    <source>
        <dbReference type="EMBL" id="KAF9622171.1"/>
    </source>
</evidence>
<reference evidence="5 6" key="1">
    <citation type="submission" date="2020-10" db="EMBL/GenBank/DDBJ databases">
        <title>The Coptis chinensis genome and diversification of protoberbering-type alkaloids.</title>
        <authorList>
            <person name="Wang B."/>
            <person name="Shu S."/>
            <person name="Song C."/>
            <person name="Liu Y."/>
        </authorList>
    </citation>
    <scope>NUCLEOTIDE SEQUENCE [LARGE SCALE GENOMIC DNA]</scope>
    <source>
        <strain evidence="5">HL-2020</strain>
        <tissue evidence="5">Leaf</tissue>
    </source>
</reference>
<keyword evidence="3" id="KW-0472">Membrane</keyword>
<feature type="domain" description="Subtilisin-like protease fibronectin type-III" evidence="4">
    <location>
        <begin position="85"/>
        <end position="187"/>
    </location>
</feature>
<evidence type="ECO:0000313" key="6">
    <source>
        <dbReference type="Proteomes" id="UP000631114"/>
    </source>
</evidence>
<evidence type="ECO:0000256" key="2">
    <source>
        <dbReference type="ARBA" id="ARBA00022729"/>
    </source>
</evidence>
<dbReference type="OrthoDB" id="206201at2759"/>
<dbReference type="AlphaFoldDB" id="A0A835IQB7"/>
<dbReference type="Pfam" id="PF17766">
    <property type="entry name" value="fn3_6"/>
    <property type="match status" value="1"/>
</dbReference>
<dbReference type="GO" id="GO:0006508">
    <property type="term" value="P:proteolysis"/>
    <property type="evidence" value="ECO:0007669"/>
    <property type="project" value="InterPro"/>
</dbReference>
<dbReference type="InterPro" id="IPR045051">
    <property type="entry name" value="SBT"/>
</dbReference>